<proteinExistence type="predicted"/>
<feature type="region of interest" description="Disordered" evidence="2">
    <location>
        <begin position="372"/>
        <end position="427"/>
    </location>
</feature>
<feature type="compositionally biased region" description="Polar residues" evidence="2">
    <location>
        <begin position="459"/>
        <end position="472"/>
    </location>
</feature>
<sequence>MDLVKIPSWWGTCEQRPTTTQSRTVRNNRTRTGLLEMRRSQNLRDSVLLQEIPGQIPHYETVSAGLRQNPVDTEDRLTIDDAFDVYQANADLKRNEQISGYGKEYSTLSALKKGKLAKEQRDLQLKMEEFVRNKSEAELKRMQIHTNLAKKKVKPKPRYSKSQAEIKTQESDPRGPTLQYVKQPEINCRSKLFKQRKKSLLQDMRKYEKEVVNYKNSEQRLQSRENCFMRLSVRDPKIVINKKEEFEPNVKYGIHNNPLPNFHKHAKKWWTARKGYEENPKEVSQLKLALKIKMKNSKDIMSLDNCEENFENPKIHVMIKKSQEIPEKPNNVFKKLTKKIKRKATKMRWSNGILLHAKKDKRVIEQHPPQADLRPLFSSFNPKGVFNSPPSSKEALMRQKERERKEEKLKQRTNPSQAYENEATSAQAMGQERATFFKRVQTAYGKRDERMLSHENQQDIVPTKASTVSQERGSPRKHESTKDWFKDQDPAENAQWTIRSTSRVGFRTTAFPMKTE</sequence>
<evidence type="ECO:0000313" key="4">
    <source>
        <dbReference type="Proteomes" id="UP001295684"/>
    </source>
</evidence>
<name>A0AAD1X6G2_EUPCR</name>
<feature type="coiled-coil region" evidence="1">
    <location>
        <begin position="190"/>
        <end position="224"/>
    </location>
</feature>
<protein>
    <submittedName>
        <fullName evidence="3">Uncharacterized protein</fullName>
    </submittedName>
</protein>
<feature type="compositionally biased region" description="Basic and acidic residues" evidence="2">
    <location>
        <begin position="473"/>
        <end position="489"/>
    </location>
</feature>
<feature type="compositionally biased region" description="Basic residues" evidence="2">
    <location>
        <begin position="148"/>
        <end position="159"/>
    </location>
</feature>
<feature type="region of interest" description="Disordered" evidence="2">
    <location>
        <begin position="459"/>
        <end position="491"/>
    </location>
</feature>
<reference evidence="3" key="1">
    <citation type="submission" date="2023-07" db="EMBL/GenBank/DDBJ databases">
        <authorList>
            <consortium name="AG Swart"/>
            <person name="Singh M."/>
            <person name="Singh A."/>
            <person name="Seah K."/>
            <person name="Emmerich C."/>
        </authorList>
    </citation>
    <scope>NUCLEOTIDE SEQUENCE</scope>
    <source>
        <strain evidence="3">DP1</strain>
    </source>
</reference>
<accession>A0AAD1X6G2</accession>
<organism evidence="3 4">
    <name type="scientific">Euplotes crassus</name>
    <dbReference type="NCBI Taxonomy" id="5936"/>
    <lineage>
        <taxon>Eukaryota</taxon>
        <taxon>Sar</taxon>
        <taxon>Alveolata</taxon>
        <taxon>Ciliophora</taxon>
        <taxon>Intramacronucleata</taxon>
        <taxon>Spirotrichea</taxon>
        <taxon>Hypotrichia</taxon>
        <taxon>Euplotida</taxon>
        <taxon>Euplotidae</taxon>
        <taxon>Moneuplotes</taxon>
    </lineage>
</organism>
<feature type="compositionally biased region" description="Polar residues" evidence="2">
    <location>
        <begin position="413"/>
        <end position="427"/>
    </location>
</feature>
<evidence type="ECO:0000313" key="3">
    <source>
        <dbReference type="EMBL" id="CAI2364903.1"/>
    </source>
</evidence>
<keyword evidence="1" id="KW-0175">Coiled coil</keyword>
<feature type="region of interest" description="Disordered" evidence="2">
    <location>
        <begin position="146"/>
        <end position="178"/>
    </location>
</feature>
<gene>
    <name evidence="3" type="ORF">ECRASSUSDP1_LOCUS6253</name>
</gene>
<feature type="compositionally biased region" description="Basic and acidic residues" evidence="2">
    <location>
        <begin position="395"/>
        <end position="410"/>
    </location>
</feature>
<keyword evidence="4" id="KW-1185">Reference proteome</keyword>
<dbReference type="EMBL" id="CAMPGE010006058">
    <property type="protein sequence ID" value="CAI2364903.1"/>
    <property type="molecule type" value="Genomic_DNA"/>
</dbReference>
<evidence type="ECO:0000256" key="1">
    <source>
        <dbReference type="SAM" id="Coils"/>
    </source>
</evidence>
<comment type="caution">
    <text evidence="3">The sequence shown here is derived from an EMBL/GenBank/DDBJ whole genome shotgun (WGS) entry which is preliminary data.</text>
</comment>
<evidence type="ECO:0000256" key="2">
    <source>
        <dbReference type="SAM" id="MobiDB-lite"/>
    </source>
</evidence>
<dbReference type="Proteomes" id="UP001295684">
    <property type="component" value="Unassembled WGS sequence"/>
</dbReference>
<dbReference type="AlphaFoldDB" id="A0AAD1X6G2"/>